<name>A0ABR8CYD1_9NOST</name>
<dbReference type="RefSeq" id="WP_190467439.1">
    <property type="nucleotide sequence ID" value="NZ_JACJSG010000004.1"/>
</dbReference>
<dbReference type="EMBL" id="JACJSG010000004">
    <property type="protein sequence ID" value="MBD2499832.1"/>
    <property type="molecule type" value="Genomic_DNA"/>
</dbReference>
<sequence length="74" mass="8415">MAFLLLYLIRMRSVVGYVGYGCDRFCNVMSYESDTWGKVIALLLLGLRKAIAKLEWLSIHLSMNIVMSKKTGLI</sequence>
<organism evidence="1 2">
    <name type="scientific">Anabaena azotica FACHB-119</name>
    <dbReference type="NCBI Taxonomy" id="947527"/>
    <lineage>
        <taxon>Bacteria</taxon>
        <taxon>Bacillati</taxon>
        <taxon>Cyanobacteriota</taxon>
        <taxon>Cyanophyceae</taxon>
        <taxon>Nostocales</taxon>
        <taxon>Nostocaceae</taxon>
        <taxon>Anabaena</taxon>
        <taxon>Anabaena azotica</taxon>
    </lineage>
</organism>
<accession>A0ABR8CYD1</accession>
<evidence type="ECO:0000313" key="1">
    <source>
        <dbReference type="EMBL" id="MBD2499832.1"/>
    </source>
</evidence>
<dbReference type="Proteomes" id="UP000661112">
    <property type="component" value="Unassembled WGS sequence"/>
</dbReference>
<protein>
    <submittedName>
        <fullName evidence="1">Uncharacterized protein</fullName>
    </submittedName>
</protein>
<proteinExistence type="predicted"/>
<evidence type="ECO:0000313" key="2">
    <source>
        <dbReference type="Proteomes" id="UP000661112"/>
    </source>
</evidence>
<comment type="caution">
    <text evidence="1">The sequence shown here is derived from an EMBL/GenBank/DDBJ whole genome shotgun (WGS) entry which is preliminary data.</text>
</comment>
<reference evidence="1 2" key="1">
    <citation type="journal article" date="2020" name="ISME J.">
        <title>Comparative genomics reveals insights into cyanobacterial evolution and habitat adaptation.</title>
        <authorList>
            <person name="Chen M.Y."/>
            <person name="Teng W.K."/>
            <person name="Zhao L."/>
            <person name="Hu C.X."/>
            <person name="Zhou Y.K."/>
            <person name="Han B.P."/>
            <person name="Song L.R."/>
            <person name="Shu W.S."/>
        </authorList>
    </citation>
    <scope>NUCLEOTIDE SEQUENCE [LARGE SCALE GENOMIC DNA]</scope>
    <source>
        <strain evidence="1 2">FACHB-119</strain>
    </source>
</reference>
<keyword evidence="2" id="KW-1185">Reference proteome</keyword>
<gene>
    <name evidence="1" type="ORF">H6G83_04225</name>
</gene>